<keyword evidence="1" id="KW-1015">Disulfide bond</keyword>
<dbReference type="SUPFAM" id="SSF49854">
    <property type="entry name" value="Spermadhesin, CUB domain"/>
    <property type="match status" value="1"/>
</dbReference>
<dbReference type="PROSITE" id="PS01180">
    <property type="entry name" value="CUB"/>
    <property type="match status" value="1"/>
</dbReference>
<evidence type="ECO:0000259" key="3">
    <source>
        <dbReference type="PROSITE" id="PS01180"/>
    </source>
</evidence>
<dbReference type="AlphaFoldDB" id="A0A0B1T5A0"/>
<protein>
    <recommendedName>
        <fullName evidence="3">CUB domain-containing protein</fullName>
    </recommendedName>
</protein>
<evidence type="ECO:0000256" key="2">
    <source>
        <dbReference type="PROSITE-ProRule" id="PRU00059"/>
    </source>
</evidence>
<keyword evidence="5" id="KW-1185">Reference proteome</keyword>
<name>A0A0B1T5A0_OESDE</name>
<sequence>MYGGFPHPRNCSRCICPGGYGGDDCSQRPKDDCGRELGTSSDWRYIELVFSNTNAEDYVDYYKKCTYWIRSPPYTRVQIYFQAEYFAYGVDGCPYAGVEIKTNSDPTLTGYR</sequence>
<dbReference type="InterPro" id="IPR000859">
    <property type="entry name" value="CUB_dom"/>
</dbReference>
<organism evidence="4 5">
    <name type="scientific">Oesophagostomum dentatum</name>
    <name type="common">Nodular worm</name>
    <dbReference type="NCBI Taxonomy" id="61180"/>
    <lineage>
        <taxon>Eukaryota</taxon>
        <taxon>Metazoa</taxon>
        <taxon>Ecdysozoa</taxon>
        <taxon>Nematoda</taxon>
        <taxon>Chromadorea</taxon>
        <taxon>Rhabditida</taxon>
        <taxon>Rhabditina</taxon>
        <taxon>Rhabditomorpha</taxon>
        <taxon>Strongyloidea</taxon>
        <taxon>Strongylidae</taxon>
        <taxon>Oesophagostomum</taxon>
    </lineage>
</organism>
<dbReference type="EMBL" id="KN552166">
    <property type="protein sequence ID" value="KHJ91316.1"/>
    <property type="molecule type" value="Genomic_DNA"/>
</dbReference>
<dbReference type="OrthoDB" id="5858639at2759"/>
<comment type="caution">
    <text evidence="2">Lacks conserved residue(s) required for the propagation of feature annotation.</text>
</comment>
<evidence type="ECO:0000313" key="4">
    <source>
        <dbReference type="EMBL" id="KHJ91316.1"/>
    </source>
</evidence>
<reference evidence="4 5" key="1">
    <citation type="submission" date="2014-03" db="EMBL/GenBank/DDBJ databases">
        <title>Draft genome of the hookworm Oesophagostomum dentatum.</title>
        <authorList>
            <person name="Mitreva M."/>
        </authorList>
    </citation>
    <scope>NUCLEOTIDE SEQUENCE [LARGE SCALE GENOMIC DNA]</scope>
    <source>
        <strain evidence="4 5">OD-Hann</strain>
    </source>
</reference>
<gene>
    <name evidence="4" type="ORF">OESDEN_08823</name>
</gene>
<dbReference type="Proteomes" id="UP000053660">
    <property type="component" value="Unassembled WGS sequence"/>
</dbReference>
<dbReference type="InterPro" id="IPR035914">
    <property type="entry name" value="Sperma_CUB_dom_sf"/>
</dbReference>
<accession>A0A0B1T5A0</accession>
<evidence type="ECO:0000256" key="1">
    <source>
        <dbReference type="ARBA" id="ARBA00023157"/>
    </source>
</evidence>
<evidence type="ECO:0000313" key="5">
    <source>
        <dbReference type="Proteomes" id="UP000053660"/>
    </source>
</evidence>
<feature type="domain" description="CUB" evidence="3">
    <location>
        <begin position="33"/>
        <end position="112"/>
    </location>
</feature>
<proteinExistence type="predicted"/>